<dbReference type="AlphaFoldDB" id="A0A3N4ILY8"/>
<dbReference type="GO" id="GO:0008270">
    <property type="term" value="F:zinc ion binding"/>
    <property type="evidence" value="ECO:0007669"/>
    <property type="project" value="UniProtKB-KW"/>
</dbReference>
<protein>
    <recommendedName>
        <fullName evidence="3">CCHC-type domain-containing protein</fullName>
    </recommendedName>
</protein>
<dbReference type="PROSITE" id="PS50158">
    <property type="entry name" value="ZF_CCHC"/>
    <property type="match status" value="1"/>
</dbReference>
<gene>
    <name evidence="4" type="ORF">BJ508DRAFT_322331</name>
</gene>
<dbReference type="Pfam" id="PF00098">
    <property type="entry name" value="zf-CCHC"/>
    <property type="match status" value="1"/>
</dbReference>
<evidence type="ECO:0000256" key="1">
    <source>
        <dbReference type="PROSITE-ProRule" id="PRU00047"/>
    </source>
</evidence>
<feature type="domain" description="CCHC-type" evidence="3">
    <location>
        <begin position="323"/>
        <end position="339"/>
    </location>
</feature>
<reference evidence="4 5" key="1">
    <citation type="journal article" date="2018" name="Nat. Ecol. Evol.">
        <title>Pezizomycetes genomes reveal the molecular basis of ectomycorrhizal truffle lifestyle.</title>
        <authorList>
            <person name="Murat C."/>
            <person name="Payen T."/>
            <person name="Noel B."/>
            <person name="Kuo A."/>
            <person name="Morin E."/>
            <person name="Chen J."/>
            <person name="Kohler A."/>
            <person name="Krizsan K."/>
            <person name="Balestrini R."/>
            <person name="Da Silva C."/>
            <person name="Montanini B."/>
            <person name="Hainaut M."/>
            <person name="Levati E."/>
            <person name="Barry K.W."/>
            <person name="Belfiori B."/>
            <person name="Cichocki N."/>
            <person name="Clum A."/>
            <person name="Dockter R.B."/>
            <person name="Fauchery L."/>
            <person name="Guy J."/>
            <person name="Iotti M."/>
            <person name="Le Tacon F."/>
            <person name="Lindquist E.A."/>
            <person name="Lipzen A."/>
            <person name="Malagnac F."/>
            <person name="Mello A."/>
            <person name="Molinier V."/>
            <person name="Miyauchi S."/>
            <person name="Poulain J."/>
            <person name="Riccioni C."/>
            <person name="Rubini A."/>
            <person name="Sitrit Y."/>
            <person name="Splivallo R."/>
            <person name="Traeger S."/>
            <person name="Wang M."/>
            <person name="Zifcakova L."/>
            <person name="Wipf D."/>
            <person name="Zambonelli A."/>
            <person name="Paolocci F."/>
            <person name="Nowrousian M."/>
            <person name="Ottonello S."/>
            <person name="Baldrian P."/>
            <person name="Spatafora J.W."/>
            <person name="Henrissat B."/>
            <person name="Nagy L.G."/>
            <person name="Aury J.M."/>
            <person name="Wincker P."/>
            <person name="Grigoriev I.V."/>
            <person name="Bonfante P."/>
            <person name="Martin F.M."/>
        </authorList>
    </citation>
    <scope>NUCLEOTIDE SEQUENCE [LARGE SCALE GENOMIC DNA]</scope>
    <source>
        <strain evidence="4 5">RN42</strain>
    </source>
</reference>
<evidence type="ECO:0000256" key="2">
    <source>
        <dbReference type="SAM" id="MobiDB-lite"/>
    </source>
</evidence>
<evidence type="ECO:0000313" key="4">
    <source>
        <dbReference type="EMBL" id="RPA85728.1"/>
    </source>
</evidence>
<dbReference type="OrthoDB" id="3863715at2759"/>
<dbReference type="SMART" id="SM00343">
    <property type="entry name" value="ZnF_C2HC"/>
    <property type="match status" value="1"/>
</dbReference>
<dbReference type="Gene3D" id="4.10.60.10">
    <property type="entry name" value="Zinc finger, CCHC-type"/>
    <property type="match status" value="1"/>
</dbReference>
<dbReference type="Proteomes" id="UP000275078">
    <property type="component" value="Unassembled WGS sequence"/>
</dbReference>
<proteinExistence type="predicted"/>
<feature type="region of interest" description="Disordered" evidence="2">
    <location>
        <begin position="255"/>
        <end position="320"/>
    </location>
</feature>
<dbReference type="SUPFAM" id="SSF57756">
    <property type="entry name" value="Retrovirus zinc finger-like domains"/>
    <property type="match status" value="1"/>
</dbReference>
<keyword evidence="5" id="KW-1185">Reference proteome</keyword>
<keyword evidence="1" id="KW-0863">Zinc-finger</keyword>
<dbReference type="InterPro" id="IPR045358">
    <property type="entry name" value="Ty3_capsid"/>
</dbReference>
<dbReference type="Pfam" id="PF19259">
    <property type="entry name" value="Ty3_capsid"/>
    <property type="match status" value="1"/>
</dbReference>
<evidence type="ECO:0000313" key="5">
    <source>
        <dbReference type="Proteomes" id="UP000275078"/>
    </source>
</evidence>
<organism evidence="4 5">
    <name type="scientific">Ascobolus immersus RN42</name>
    <dbReference type="NCBI Taxonomy" id="1160509"/>
    <lineage>
        <taxon>Eukaryota</taxon>
        <taxon>Fungi</taxon>
        <taxon>Dikarya</taxon>
        <taxon>Ascomycota</taxon>
        <taxon>Pezizomycotina</taxon>
        <taxon>Pezizomycetes</taxon>
        <taxon>Pezizales</taxon>
        <taxon>Ascobolaceae</taxon>
        <taxon>Ascobolus</taxon>
    </lineage>
</organism>
<sequence>MAERENARLLHEVKSLLDKNADLRAHTVTMSGSNTGSKPSTSWDAWDPVSLSLPTAGCTSSPLPPVVDITIPKAYKTQVQALPLQAFEGATDVETVYLYLKQLDNRVRLVRTFSDAQRIEYAISYMSGAAHRWATDDWYPKNPRATWAQFITAFKARWVPANAALVLSGKLERLELKGTEIDRINDVYRATLELLGFGDLSKIGESDQYYQMYLRKIRDPAIINTISHLSLTTGGLDLDTLLKYTATLMVRKLASQPAKVTPTPPPGKESARTNPSRPTKKAGRVSVQAIEETTAEEEKPNEQLNAVTDARTSKPRSPPFNARRCYFCEDPGHIQSECPAKKELMARLKSGKV</sequence>
<evidence type="ECO:0000259" key="3">
    <source>
        <dbReference type="PROSITE" id="PS50158"/>
    </source>
</evidence>
<dbReference type="GO" id="GO:0003676">
    <property type="term" value="F:nucleic acid binding"/>
    <property type="evidence" value="ECO:0007669"/>
    <property type="project" value="InterPro"/>
</dbReference>
<dbReference type="InterPro" id="IPR036875">
    <property type="entry name" value="Znf_CCHC_sf"/>
</dbReference>
<keyword evidence="1" id="KW-0862">Zinc</keyword>
<accession>A0A3N4ILY8</accession>
<keyword evidence="1" id="KW-0479">Metal-binding</keyword>
<dbReference type="InterPro" id="IPR001878">
    <property type="entry name" value="Znf_CCHC"/>
</dbReference>
<name>A0A3N4ILY8_ASCIM</name>
<dbReference type="EMBL" id="ML119652">
    <property type="protein sequence ID" value="RPA85728.1"/>
    <property type="molecule type" value="Genomic_DNA"/>
</dbReference>